<dbReference type="InterPro" id="IPR023393">
    <property type="entry name" value="START-like_dom_sf"/>
</dbReference>
<dbReference type="Proteomes" id="UP000192739">
    <property type="component" value="Unassembled WGS sequence"/>
</dbReference>
<dbReference type="CDD" id="cd07821">
    <property type="entry name" value="PYR_PYL_RCAR_like"/>
    <property type="match status" value="1"/>
</dbReference>
<dbReference type="Pfam" id="PF10604">
    <property type="entry name" value="Polyketide_cyc2"/>
    <property type="match status" value="1"/>
</dbReference>
<keyword evidence="2" id="KW-1185">Reference proteome</keyword>
<evidence type="ECO:0000313" key="2">
    <source>
        <dbReference type="Proteomes" id="UP000192739"/>
    </source>
</evidence>
<reference evidence="1 2" key="1">
    <citation type="submission" date="2017-02" db="EMBL/GenBank/DDBJ databases">
        <title>The new phylogeny of genus Mycobacterium.</title>
        <authorList>
            <person name="Tortoli E."/>
            <person name="Trovato A."/>
            <person name="Cirillo D.M."/>
        </authorList>
    </citation>
    <scope>NUCLEOTIDE SEQUENCE [LARGE SCALE GENOMIC DNA]</scope>
    <source>
        <strain evidence="1 2">DSM 44049</strain>
    </source>
</reference>
<protein>
    <submittedName>
        <fullName evidence="1">MxaD family protein</fullName>
    </submittedName>
</protein>
<evidence type="ECO:0000313" key="1">
    <source>
        <dbReference type="EMBL" id="ORB10642.1"/>
    </source>
</evidence>
<dbReference type="Gene3D" id="3.30.530.20">
    <property type="match status" value="1"/>
</dbReference>
<comment type="caution">
    <text evidence="1">The sequence shown here is derived from an EMBL/GenBank/DDBJ whole genome shotgun (WGS) entry which is preliminary data.</text>
</comment>
<dbReference type="OrthoDB" id="4545830at2"/>
<dbReference type="EMBL" id="MVHT01000001">
    <property type="protein sequence ID" value="ORB10642.1"/>
    <property type="molecule type" value="Genomic_DNA"/>
</dbReference>
<dbReference type="InterPro" id="IPR019587">
    <property type="entry name" value="Polyketide_cyclase/dehydratase"/>
</dbReference>
<dbReference type="SUPFAM" id="SSF55961">
    <property type="entry name" value="Bet v1-like"/>
    <property type="match status" value="1"/>
</dbReference>
<proteinExistence type="predicted"/>
<dbReference type="RefSeq" id="WP_069420616.1">
    <property type="nucleotide sequence ID" value="NZ_CBCRZH010000003.1"/>
</dbReference>
<sequence length="148" mass="16197">MVEIHLERTIAAPVERVFDWLADPASLTAAPAVLRAKWAKDSPSPEKTSAIRPVREVIAAGAWFREEITAYDRPHSYSYLIVSAFPPFEHEGGTLTFTPAGDGTHVDWLTNYTHPAVAGGKVLERVTRPLLRSSFNAILTACAKALEA</sequence>
<accession>A0A1E3SC15</accession>
<dbReference type="STRING" id="28445.BHQ20_18550"/>
<organism evidence="1 2">
    <name type="scientific">Mycobacterium intermedium</name>
    <dbReference type="NCBI Taxonomy" id="28445"/>
    <lineage>
        <taxon>Bacteria</taxon>
        <taxon>Bacillati</taxon>
        <taxon>Actinomycetota</taxon>
        <taxon>Actinomycetes</taxon>
        <taxon>Mycobacteriales</taxon>
        <taxon>Mycobacteriaceae</taxon>
        <taxon>Mycobacterium</taxon>
        <taxon>Mycobacterium simiae complex</taxon>
    </lineage>
</organism>
<gene>
    <name evidence="1" type="ORF">BST27_00495</name>
</gene>
<dbReference type="AlphaFoldDB" id="A0A1E3SC15"/>
<name>A0A1E3SC15_MYCIE</name>